<evidence type="ECO:0000313" key="2">
    <source>
        <dbReference type="Proteomes" id="UP000828390"/>
    </source>
</evidence>
<proteinExistence type="predicted"/>
<gene>
    <name evidence="1" type="ORF">DPMN_010202</name>
</gene>
<organism evidence="1 2">
    <name type="scientific">Dreissena polymorpha</name>
    <name type="common">Zebra mussel</name>
    <name type="synonym">Mytilus polymorpha</name>
    <dbReference type="NCBI Taxonomy" id="45954"/>
    <lineage>
        <taxon>Eukaryota</taxon>
        <taxon>Metazoa</taxon>
        <taxon>Spiralia</taxon>
        <taxon>Lophotrochozoa</taxon>
        <taxon>Mollusca</taxon>
        <taxon>Bivalvia</taxon>
        <taxon>Autobranchia</taxon>
        <taxon>Heteroconchia</taxon>
        <taxon>Euheterodonta</taxon>
        <taxon>Imparidentia</taxon>
        <taxon>Neoheterodontei</taxon>
        <taxon>Myida</taxon>
        <taxon>Dreissenoidea</taxon>
        <taxon>Dreissenidae</taxon>
        <taxon>Dreissena</taxon>
    </lineage>
</organism>
<reference evidence="1" key="2">
    <citation type="submission" date="2020-11" db="EMBL/GenBank/DDBJ databases">
        <authorList>
            <person name="McCartney M.A."/>
            <person name="Auch B."/>
            <person name="Kono T."/>
            <person name="Mallez S."/>
            <person name="Becker A."/>
            <person name="Gohl D.M."/>
            <person name="Silverstein K.A.T."/>
            <person name="Koren S."/>
            <person name="Bechman K.B."/>
            <person name="Herman A."/>
            <person name="Abrahante J.E."/>
            <person name="Garbe J."/>
        </authorList>
    </citation>
    <scope>NUCLEOTIDE SEQUENCE</scope>
    <source>
        <strain evidence="1">Duluth1</strain>
        <tissue evidence="1">Whole animal</tissue>
    </source>
</reference>
<dbReference type="AlphaFoldDB" id="A0A9D4RYZ6"/>
<dbReference type="Proteomes" id="UP000828390">
    <property type="component" value="Unassembled WGS sequence"/>
</dbReference>
<accession>A0A9D4RYZ6</accession>
<dbReference type="EMBL" id="JAIWYP010000001">
    <property type="protein sequence ID" value="KAH3886201.1"/>
    <property type="molecule type" value="Genomic_DNA"/>
</dbReference>
<reference evidence="1" key="1">
    <citation type="journal article" date="2019" name="bioRxiv">
        <title>The Genome of the Zebra Mussel, Dreissena polymorpha: A Resource for Invasive Species Research.</title>
        <authorList>
            <person name="McCartney M.A."/>
            <person name="Auch B."/>
            <person name="Kono T."/>
            <person name="Mallez S."/>
            <person name="Zhang Y."/>
            <person name="Obille A."/>
            <person name="Becker A."/>
            <person name="Abrahante J.E."/>
            <person name="Garbe J."/>
            <person name="Badalamenti J.P."/>
            <person name="Herman A."/>
            <person name="Mangelson H."/>
            <person name="Liachko I."/>
            <person name="Sullivan S."/>
            <person name="Sone E.D."/>
            <person name="Koren S."/>
            <person name="Silverstein K.A.T."/>
            <person name="Beckman K.B."/>
            <person name="Gohl D.M."/>
        </authorList>
    </citation>
    <scope>NUCLEOTIDE SEQUENCE</scope>
    <source>
        <strain evidence="1">Duluth1</strain>
        <tissue evidence="1">Whole animal</tissue>
    </source>
</reference>
<evidence type="ECO:0000313" key="1">
    <source>
        <dbReference type="EMBL" id="KAH3886201.1"/>
    </source>
</evidence>
<comment type="caution">
    <text evidence="1">The sequence shown here is derived from an EMBL/GenBank/DDBJ whole genome shotgun (WGS) entry which is preliminary data.</text>
</comment>
<protein>
    <submittedName>
        <fullName evidence="1">Uncharacterized protein</fullName>
    </submittedName>
</protein>
<keyword evidence="2" id="KW-1185">Reference proteome</keyword>
<sequence length="52" mass="5461">MLAYLQSIGSSPEVIDCWKIAVIAGASSVALGIEDFVGNFVGTYSIVDLKVL</sequence>
<name>A0A9D4RYZ6_DREPO</name>